<sequence length="184" mass="19615">MTTPAYKNMTTPANYDKCLPAPLKYLPHKYHKCMAANYDKFLPAPLKYLPVPLKNITAQQLTADQEFRAAQERGNPTAAVTTTFQTAADTSTAAAQAAFELIAFGTVANRTAQATTRDAMYAPVAIAAVQWLLQAIPRAVDLAQAAAEAAGHDAAIAHSLDVRHVTGTTGVVRSARARRLGHAA</sequence>
<name>A0ABD3FMU5_9STRA</name>
<dbReference type="AlphaFoldDB" id="A0ABD3FMU5"/>
<accession>A0ABD3FMU5</accession>
<comment type="caution">
    <text evidence="1">The sequence shown here is derived from an EMBL/GenBank/DDBJ whole genome shotgun (WGS) entry which is preliminary data.</text>
</comment>
<dbReference type="EMBL" id="JBIMZQ010000015">
    <property type="protein sequence ID" value="KAL3667061.1"/>
    <property type="molecule type" value="Genomic_DNA"/>
</dbReference>
<gene>
    <name evidence="1" type="ORF">V7S43_008003</name>
</gene>
<protein>
    <submittedName>
        <fullName evidence="1">Uncharacterized protein</fullName>
    </submittedName>
</protein>
<proteinExistence type="predicted"/>
<dbReference type="Proteomes" id="UP001632037">
    <property type="component" value="Unassembled WGS sequence"/>
</dbReference>
<evidence type="ECO:0000313" key="1">
    <source>
        <dbReference type="EMBL" id="KAL3667061.1"/>
    </source>
</evidence>
<reference evidence="1 2" key="1">
    <citation type="submission" date="2024-09" db="EMBL/GenBank/DDBJ databases">
        <title>Genome sequencing and assembly of Phytophthora oleae, isolate VK10A, causative agent of rot of olive drupes.</title>
        <authorList>
            <person name="Conti Taguali S."/>
            <person name="Riolo M."/>
            <person name="La Spada F."/>
            <person name="Cacciola S.O."/>
            <person name="Dionisio G."/>
        </authorList>
    </citation>
    <scope>NUCLEOTIDE SEQUENCE [LARGE SCALE GENOMIC DNA]</scope>
    <source>
        <strain evidence="1 2">VK10A</strain>
    </source>
</reference>
<keyword evidence="2" id="KW-1185">Reference proteome</keyword>
<evidence type="ECO:0000313" key="2">
    <source>
        <dbReference type="Proteomes" id="UP001632037"/>
    </source>
</evidence>
<organism evidence="1 2">
    <name type="scientific">Phytophthora oleae</name>
    <dbReference type="NCBI Taxonomy" id="2107226"/>
    <lineage>
        <taxon>Eukaryota</taxon>
        <taxon>Sar</taxon>
        <taxon>Stramenopiles</taxon>
        <taxon>Oomycota</taxon>
        <taxon>Peronosporomycetes</taxon>
        <taxon>Peronosporales</taxon>
        <taxon>Peronosporaceae</taxon>
        <taxon>Phytophthora</taxon>
    </lineage>
</organism>